<gene>
    <name evidence="9" type="ORF">ACFQ63_37505</name>
</gene>
<evidence type="ECO:0000256" key="8">
    <source>
        <dbReference type="SAM" id="MobiDB-lite"/>
    </source>
</evidence>
<protein>
    <submittedName>
        <fullName evidence="9">Cytochrome P450</fullName>
    </submittedName>
</protein>
<feature type="region of interest" description="Disordered" evidence="8">
    <location>
        <begin position="342"/>
        <end position="368"/>
    </location>
</feature>
<dbReference type="RefSeq" id="WP_386256563.1">
    <property type="nucleotide sequence ID" value="NZ_JBHTRV010000050.1"/>
</dbReference>
<keyword evidence="6" id="KW-0408">Iron</keyword>
<comment type="similarity">
    <text evidence="2">Belongs to the cytochrome P450 family.</text>
</comment>
<accession>A0ABW6J617</accession>
<organism evidence="9 10">
    <name type="scientific">Streptomyces wedmorensis</name>
    <dbReference type="NCBI Taxonomy" id="43759"/>
    <lineage>
        <taxon>Bacteria</taxon>
        <taxon>Bacillati</taxon>
        <taxon>Actinomycetota</taxon>
        <taxon>Actinomycetes</taxon>
        <taxon>Kitasatosporales</taxon>
        <taxon>Streptomycetaceae</taxon>
        <taxon>Streptomyces</taxon>
    </lineage>
</organism>
<dbReference type="PRINTS" id="PR00463">
    <property type="entry name" value="EP450I"/>
</dbReference>
<dbReference type="Gene3D" id="1.10.630.10">
    <property type="entry name" value="Cytochrome P450"/>
    <property type="match status" value="1"/>
</dbReference>
<keyword evidence="4" id="KW-0479">Metal-binding</keyword>
<evidence type="ECO:0000256" key="4">
    <source>
        <dbReference type="ARBA" id="ARBA00022723"/>
    </source>
</evidence>
<dbReference type="EMBL" id="JBHTRV010000050">
    <property type="protein sequence ID" value="MFE5985382.1"/>
    <property type="molecule type" value="Genomic_DNA"/>
</dbReference>
<comment type="cofactor">
    <cofactor evidence="1">
        <name>heme</name>
        <dbReference type="ChEBI" id="CHEBI:30413"/>
    </cofactor>
</comment>
<dbReference type="PANTHER" id="PTHR24286:SF24">
    <property type="entry name" value="LANOSTEROL 14-ALPHA DEMETHYLASE"/>
    <property type="match status" value="1"/>
</dbReference>
<reference evidence="9 10" key="1">
    <citation type="submission" date="2024-09" db="EMBL/GenBank/DDBJ databases">
        <title>The Natural Products Discovery Center: Release of the First 8490 Sequenced Strains for Exploring Actinobacteria Biosynthetic Diversity.</title>
        <authorList>
            <person name="Kalkreuter E."/>
            <person name="Kautsar S.A."/>
            <person name="Yang D."/>
            <person name="Bader C.D."/>
            <person name="Teijaro C.N."/>
            <person name="Fluegel L."/>
            <person name="Davis C.M."/>
            <person name="Simpson J.R."/>
            <person name="Lauterbach L."/>
            <person name="Steele A.D."/>
            <person name="Gui C."/>
            <person name="Meng S."/>
            <person name="Li G."/>
            <person name="Viehrig K."/>
            <person name="Ye F."/>
            <person name="Su P."/>
            <person name="Kiefer A.F."/>
            <person name="Nichols A."/>
            <person name="Cepeda A.J."/>
            <person name="Yan W."/>
            <person name="Fan B."/>
            <person name="Jiang Y."/>
            <person name="Adhikari A."/>
            <person name="Zheng C.-J."/>
            <person name="Schuster L."/>
            <person name="Cowan T.M."/>
            <person name="Smanski M.J."/>
            <person name="Chevrette M.G."/>
            <person name="De Carvalho L.P.S."/>
            <person name="Shen B."/>
        </authorList>
    </citation>
    <scope>NUCLEOTIDE SEQUENCE [LARGE SCALE GENOMIC DNA]</scope>
    <source>
        <strain evidence="9 10">NPDC056472</strain>
    </source>
</reference>
<dbReference type="InterPro" id="IPR002401">
    <property type="entry name" value="Cyt_P450_E_grp-I"/>
</dbReference>
<evidence type="ECO:0000313" key="10">
    <source>
        <dbReference type="Proteomes" id="UP001600424"/>
    </source>
</evidence>
<evidence type="ECO:0000256" key="6">
    <source>
        <dbReference type="ARBA" id="ARBA00023004"/>
    </source>
</evidence>
<proteinExistence type="inferred from homology"/>
<dbReference type="Proteomes" id="UP001600424">
    <property type="component" value="Unassembled WGS sequence"/>
</dbReference>
<evidence type="ECO:0000256" key="1">
    <source>
        <dbReference type="ARBA" id="ARBA00001971"/>
    </source>
</evidence>
<evidence type="ECO:0000313" key="9">
    <source>
        <dbReference type="EMBL" id="MFE5985382.1"/>
    </source>
</evidence>
<keyword evidence="10" id="KW-1185">Reference proteome</keyword>
<evidence type="ECO:0000256" key="3">
    <source>
        <dbReference type="ARBA" id="ARBA00022617"/>
    </source>
</evidence>
<name>A0ABW6J617_STRWE</name>
<dbReference type="SUPFAM" id="SSF48264">
    <property type="entry name" value="Cytochrome P450"/>
    <property type="match status" value="1"/>
</dbReference>
<dbReference type="Pfam" id="PF00067">
    <property type="entry name" value="p450"/>
    <property type="match status" value="1"/>
</dbReference>
<comment type="caution">
    <text evidence="9">The sequence shown here is derived from an EMBL/GenBank/DDBJ whole genome shotgun (WGS) entry which is preliminary data.</text>
</comment>
<evidence type="ECO:0000256" key="2">
    <source>
        <dbReference type="ARBA" id="ARBA00010617"/>
    </source>
</evidence>
<dbReference type="PANTHER" id="PTHR24286">
    <property type="entry name" value="CYTOCHROME P450 26"/>
    <property type="match status" value="1"/>
</dbReference>
<sequence>MPSSKKANAAPWNDSTLALLVHGYAWLPNRMRRSLDSTVRTRLLGRPALALRGPDAVAFFYDEKHVVRTAALPDPVLDTLFGQGAVHTLDGDVHRVRKAMFIALLKDCAGVAALGEHVTRRWREAMADRQQDRMVLFDEAAKVLALAVRDWAGVPLSDAAAAGLARDCTSMVDGFATPGPRHLRARQARRRQEQALADLITDVRRALEADSKGSALKTVAWHRDLDGTLLGPRIAAVELLNIIRPTVAIAWFATFAAHALHRWPQHRDLLRADAAGTYAEAFAHEVRRFYPFAPFVAGLAAQDLTWHGEHVPKDALVLLDLYGQNHDPALWEDPYRFDPRRFASPEGPQDPLANLVPQGGGDPARGHRCPGEDITVTALAAIATELARLDYDVPDQDLGIPLSRMPTLPRSGFEILLK</sequence>
<keyword evidence="5" id="KW-0560">Oxidoreductase</keyword>
<dbReference type="InterPro" id="IPR001128">
    <property type="entry name" value="Cyt_P450"/>
</dbReference>
<dbReference type="InterPro" id="IPR036396">
    <property type="entry name" value="Cyt_P450_sf"/>
</dbReference>
<dbReference type="CDD" id="cd11067">
    <property type="entry name" value="CYP152"/>
    <property type="match status" value="1"/>
</dbReference>
<evidence type="ECO:0000256" key="5">
    <source>
        <dbReference type="ARBA" id="ARBA00023002"/>
    </source>
</evidence>
<keyword evidence="3" id="KW-0349">Heme</keyword>
<evidence type="ECO:0000256" key="7">
    <source>
        <dbReference type="ARBA" id="ARBA00023033"/>
    </source>
</evidence>
<keyword evidence="7" id="KW-0503">Monooxygenase</keyword>